<evidence type="ECO:0000313" key="3">
    <source>
        <dbReference type="EMBL" id="TWF97851.1"/>
    </source>
</evidence>
<comment type="caution">
    <text evidence="3">The sequence shown here is derived from an EMBL/GenBank/DDBJ whole genome shotgun (WGS) entry which is preliminary data.</text>
</comment>
<evidence type="ECO:0000256" key="1">
    <source>
        <dbReference type="SAM" id="MobiDB-lite"/>
    </source>
</evidence>
<feature type="region of interest" description="Disordered" evidence="1">
    <location>
        <begin position="65"/>
        <end position="95"/>
    </location>
</feature>
<name>A0A561UER3_9ACTN</name>
<dbReference type="InterPro" id="IPR006530">
    <property type="entry name" value="YD"/>
</dbReference>
<accession>A0A561UER3</accession>
<dbReference type="AlphaFoldDB" id="A0A561UER3"/>
<dbReference type="Proteomes" id="UP000317940">
    <property type="component" value="Unassembled WGS sequence"/>
</dbReference>
<dbReference type="PANTHER" id="PTHR32305:SF15">
    <property type="entry name" value="PROTEIN RHSA-RELATED"/>
    <property type="match status" value="1"/>
</dbReference>
<dbReference type="InterPro" id="IPR031325">
    <property type="entry name" value="RHS_repeat"/>
</dbReference>
<sequence>MSNRIVQALEDAAKKIGKSLAQDAGKAVHDFYHSASGKLKTVAKNTAEADAKHKGALDDILNGAEKDAGKDLPHDPKLPGGEHPGEPGPGRVQVQNPDEAARADDAICPGGEPVDMATGRMFIDQVDTTLPGSLPLLFTRNHESGYRAGRWMGPRWVCTFDERLEIDTEGLVHIRADRRTQAYPHPDPGETVEATTGERRHLRLAKGGYHLHDRTTGLTREFTTAPGGTEALLTKVRNRQGHHYTLAYDEHGTPQSITHSGGYHLLVTTDSGRITALRLAGATDTGGDALITRYGYTDGHLTSVYNSSGKPMRFANDPTGRILSWTDRTNSQYLYQYDEFNRVTDEGGADGSLRFHFTYGEPDPTTGLKVHTETNALGHTTSYHINERCQVVTQTDPLGNTTHYERDEYHRLLTETDPLGRTTRYEYDGAGDLVTVTRPDGERTELSYAAFGGLPTTITEPSGAVWRQSYDEAGLCTAVTDPVGATTVYGYDDRGHVTSAADALGNVTLIRCDDAGLPVEVTDPTGATTRVQRDALGRIAVATDPLGGTTRFSWTTEGRPASRTAADGSSEHWTYDGEGNLLTHTDQLGQVSTFEYTHFESLAARTGPDGARLSFAYDAHMQLVTVTNALGQNWSYEYDAAGRLIGETDFQQRRVSYLLDPAGRVSVLTNPLGQQVRFGYDALGLPVEKDADGRVTTYQYDLAGRLVRATNPDADLVRTLDPLGRVLTETVNGRTLGYARDVLGRVTTRTTPSGHRTGWDYDTAGRPSVVSTDGGRLDFAYDPAGRERLRTAGDRLAIGSTWDELHRLTGLAVRTDSAALQERHYSYRADGSLSGVDELVGGHRAFDLDPAGRVVKVRAERWTETYAYDPAGNLTHAEWPAKGAAEASLGAREYDGSRLTAAGRVRYEHDPAGRTTLRQKTRLSAKPDTWRYHWDAEDHLTEVTTPDGTRWRYLYDPLGRRIAKLRLAGAGGAVEERTDFSWDGPVLAEQTTRAPYLPGPHTLSWDHNGLQPLAQTETITTPRGASAADDQEQVDRRFFAIVTDLVGTPTELVDVSSGAIAWRATGTLWGRTTWPADSTTYTPLRFPGQYFDPETRLHYNLYRFYDPETARYTSPDPLGLVPGPNPDAYVRNPHSASDPLGLSTHQSGTPYELPLDDKGMPTGGHTWGTERPPLTGAKPNSVHTRTGSNGVPVQNTIYDQNGTAVGHFDFKKHPGTNGPHGHVFDTPGVIAGHGPGAPHIDEPLLPRGWNLKP</sequence>
<evidence type="ECO:0000313" key="4">
    <source>
        <dbReference type="Proteomes" id="UP000317940"/>
    </source>
</evidence>
<dbReference type="EMBL" id="VIWT01000001">
    <property type="protein sequence ID" value="TWF97851.1"/>
    <property type="molecule type" value="Genomic_DNA"/>
</dbReference>
<dbReference type="OrthoDB" id="4981820at2"/>
<dbReference type="PANTHER" id="PTHR32305">
    <property type="match status" value="1"/>
</dbReference>
<proteinExistence type="predicted"/>
<dbReference type="InterPro" id="IPR050708">
    <property type="entry name" value="T6SS_VgrG/RHS"/>
</dbReference>
<dbReference type="NCBIfam" id="TIGR03696">
    <property type="entry name" value="Rhs_assc_core"/>
    <property type="match status" value="1"/>
</dbReference>
<dbReference type="Pfam" id="PF20148">
    <property type="entry name" value="DUF6531"/>
    <property type="match status" value="1"/>
</dbReference>
<dbReference type="InterPro" id="IPR045351">
    <property type="entry name" value="DUF6531"/>
</dbReference>
<dbReference type="NCBIfam" id="TIGR01643">
    <property type="entry name" value="YD_repeat_2x"/>
    <property type="match status" value="13"/>
</dbReference>
<dbReference type="InterPro" id="IPR022385">
    <property type="entry name" value="Rhs_assc_core"/>
</dbReference>
<gene>
    <name evidence="3" type="ORF">FHX73_111652</name>
</gene>
<feature type="compositionally biased region" description="Basic and acidic residues" evidence="1">
    <location>
        <begin position="65"/>
        <end position="77"/>
    </location>
</feature>
<feature type="region of interest" description="Disordered" evidence="1">
    <location>
        <begin position="1130"/>
        <end position="1192"/>
    </location>
</feature>
<reference evidence="3 4" key="1">
    <citation type="submission" date="2019-06" db="EMBL/GenBank/DDBJ databases">
        <title>Sequencing the genomes of 1000 actinobacteria strains.</title>
        <authorList>
            <person name="Klenk H.-P."/>
        </authorList>
    </citation>
    <scope>NUCLEOTIDE SEQUENCE [LARGE SCALE GENOMIC DNA]</scope>
    <source>
        <strain evidence="3 4">DSM 44826</strain>
    </source>
</reference>
<dbReference type="Gene3D" id="2.180.10.10">
    <property type="entry name" value="RHS repeat-associated core"/>
    <property type="match status" value="3"/>
</dbReference>
<evidence type="ECO:0000259" key="2">
    <source>
        <dbReference type="Pfam" id="PF20148"/>
    </source>
</evidence>
<organism evidence="3 4">
    <name type="scientific">Kitasatospora viridis</name>
    <dbReference type="NCBI Taxonomy" id="281105"/>
    <lineage>
        <taxon>Bacteria</taxon>
        <taxon>Bacillati</taxon>
        <taxon>Actinomycetota</taxon>
        <taxon>Actinomycetes</taxon>
        <taxon>Kitasatosporales</taxon>
        <taxon>Streptomycetaceae</taxon>
        <taxon>Kitasatospora</taxon>
    </lineage>
</organism>
<dbReference type="Pfam" id="PF05593">
    <property type="entry name" value="RHS_repeat"/>
    <property type="match status" value="9"/>
</dbReference>
<dbReference type="RefSeq" id="WP_145904362.1">
    <property type="nucleotide sequence ID" value="NZ_VIWT01000001.1"/>
</dbReference>
<feature type="domain" description="DUF6531" evidence="2">
    <location>
        <begin position="111"/>
        <end position="183"/>
    </location>
</feature>
<feature type="compositionally biased region" description="Polar residues" evidence="1">
    <location>
        <begin position="1181"/>
        <end position="1192"/>
    </location>
</feature>
<protein>
    <submittedName>
        <fullName evidence="3">RHS repeat-associated protein</fullName>
    </submittedName>
</protein>
<keyword evidence="4" id="KW-1185">Reference proteome</keyword>